<gene>
    <name evidence="9" type="ORF">PHSY_001910</name>
</gene>
<feature type="binding site" evidence="5">
    <location>
        <position position="136"/>
    </location>
    <ligand>
        <name>Mg(2+)</name>
        <dbReference type="ChEBI" id="CHEBI:18420"/>
        <label>1</label>
    </ligand>
</feature>
<keyword evidence="5" id="KW-0464">Manganese</keyword>
<dbReference type="GO" id="GO:0003906">
    <property type="term" value="F:DNA-(apurinic or apyrimidinic site) endonuclease activity"/>
    <property type="evidence" value="ECO:0007669"/>
    <property type="project" value="TreeGrafter"/>
</dbReference>
<keyword evidence="3" id="KW-0378">Hydrolase</keyword>
<dbReference type="HOGENOM" id="CLU_1644958_0_0_1"/>
<dbReference type="Proteomes" id="UP000014071">
    <property type="component" value="Unassembled WGS sequence"/>
</dbReference>
<dbReference type="InterPro" id="IPR036691">
    <property type="entry name" value="Endo/exonu/phosph_ase_sf"/>
</dbReference>
<feature type="binding site" evidence="5">
    <location>
        <position position="29"/>
    </location>
    <ligand>
        <name>Mg(2+)</name>
        <dbReference type="ChEBI" id="CHEBI:18420"/>
        <label>1</label>
    </ligand>
</feature>
<dbReference type="GO" id="GO:0046872">
    <property type="term" value="F:metal ion binding"/>
    <property type="evidence" value="ECO:0007669"/>
    <property type="project" value="UniProtKB-KW"/>
</dbReference>
<evidence type="ECO:0000256" key="2">
    <source>
        <dbReference type="ARBA" id="ARBA00022723"/>
    </source>
</evidence>
<dbReference type="SUPFAM" id="SSF56219">
    <property type="entry name" value="DNase I-like"/>
    <property type="match status" value="1"/>
</dbReference>
<dbReference type="GO" id="GO:0008081">
    <property type="term" value="F:phosphoric diester hydrolase activity"/>
    <property type="evidence" value="ECO:0007669"/>
    <property type="project" value="TreeGrafter"/>
</dbReference>
<evidence type="ECO:0000256" key="6">
    <source>
        <dbReference type="PIRSR" id="PIRSR604808-3"/>
    </source>
</evidence>
<evidence type="ECO:0000256" key="3">
    <source>
        <dbReference type="ARBA" id="ARBA00022801"/>
    </source>
</evidence>
<name>R9NZX5_PSEHS</name>
<organism evidence="9 10">
    <name type="scientific">Pseudozyma hubeiensis (strain SY62)</name>
    <name type="common">Yeast</name>
    <dbReference type="NCBI Taxonomy" id="1305764"/>
    <lineage>
        <taxon>Eukaryota</taxon>
        <taxon>Fungi</taxon>
        <taxon>Dikarya</taxon>
        <taxon>Basidiomycota</taxon>
        <taxon>Ustilaginomycotina</taxon>
        <taxon>Ustilaginomycetes</taxon>
        <taxon>Ustilaginales</taxon>
        <taxon>Ustilaginaceae</taxon>
        <taxon>Pseudozyma</taxon>
    </lineage>
</organism>
<dbReference type="GO" id="GO:0006284">
    <property type="term" value="P:base-excision repair"/>
    <property type="evidence" value="ECO:0007669"/>
    <property type="project" value="TreeGrafter"/>
</dbReference>
<dbReference type="InterPro" id="IPR005135">
    <property type="entry name" value="Endo/exonuclease/phosphatase"/>
</dbReference>
<evidence type="ECO:0000313" key="9">
    <source>
        <dbReference type="EMBL" id="GAC94339.1"/>
    </source>
</evidence>
<evidence type="ECO:0000256" key="1">
    <source>
        <dbReference type="ARBA" id="ARBA00007092"/>
    </source>
</evidence>
<comment type="cofactor">
    <cofactor evidence="5 7">
        <name>Mg(2+)</name>
        <dbReference type="ChEBI" id="CHEBI:18420"/>
    </cofactor>
    <cofactor evidence="5 7">
        <name>Mn(2+)</name>
        <dbReference type="ChEBI" id="CHEBI:29035"/>
    </cofactor>
    <text evidence="5 7">Probably binds two magnesium or manganese ions per subunit.</text>
</comment>
<feature type="site" description="Transition state stabilizer" evidence="6">
    <location>
        <position position="31"/>
    </location>
</feature>
<dbReference type="GO" id="GO:0008311">
    <property type="term" value="F:double-stranded DNA 3'-5' DNA exonuclease activity"/>
    <property type="evidence" value="ECO:0007669"/>
    <property type="project" value="TreeGrafter"/>
</dbReference>
<evidence type="ECO:0000256" key="4">
    <source>
        <dbReference type="ARBA" id="ARBA00022842"/>
    </source>
</evidence>
<keyword evidence="10" id="KW-1185">Reference proteome</keyword>
<dbReference type="PANTHER" id="PTHR22748">
    <property type="entry name" value="AP ENDONUCLEASE"/>
    <property type="match status" value="1"/>
</dbReference>
<feature type="site" description="Important for catalytic activity" evidence="6">
    <location>
        <position position="109"/>
    </location>
</feature>
<evidence type="ECO:0000256" key="5">
    <source>
        <dbReference type="PIRSR" id="PIRSR604808-2"/>
    </source>
</evidence>
<reference evidence="10" key="1">
    <citation type="journal article" date="2013" name="Genome Announc.">
        <title>Draft genome sequence of the basidiomycetous yeast-like fungus Pseudozyma hubeiensis SY62, which produces an abundant amount of the biosurfactant mannosylerythritol lipids.</title>
        <authorList>
            <person name="Konishi M."/>
            <person name="Hatada Y."/>
            <person name="Horiuchi J."/>
        </authorList>
    </citation>
    <scope>NUCLEOTIDE SEQUENCE [LARGE SCALE GENOMIC DNA]</scope>
    <source>
        <strain evidence="10">SY62</strain>
    </source>
</reference>
<keyword evidence="7" id="KW-0227">DNA damage</keyword>
<evidence type="ECO:0000313" key="10">
    <source>
        <dbReference type="Proteomes" id="UP000014071"/>
    </source>
</evidence>
<evidence type="ECO:0000256" key="7">
    <source>
        <dbReference type="RuleBase" id="RU362131"/>
    </source>
</evidence>
<dbReference type="EMBL" id="DF238783">
    <property type="protein sequence ID" value="GAC94339.1"/>
    <property type="molecule type" value="Genomic_DNA"/>
</dbReference>
<dbReference type="eggNOG" id="KOG1294">
    <property type="taxonomic scope" value="Eukaryota"/>
</dbReference>
<evidence type="ECO:0000259" key="8">
    <source>
        <dbReference type="Pfam" id="PF03372"/>
    </source>
</evidence>
<protein>
    <recommendedName>
        <fullName evidence="8">Endonuclease/exonuclease/phosphatase domain-containing protein</fullName>
    </recommendedName>
</protein>
<dbReference type="PANTHER" id="PTHR22748:SF6">
    <property type="entry name" value="DNA-(APURINIC OR APYRIMIDINIC SITE) ENDONUCLEASE"/>
    <property type="match status" value="1"/>
</dbReference>
<dbReference type="OrthoDB" id="498125at2759"/>
<dbReference type="NCBIfam" id="TIGR00633">
    <property type="entry name" value="xth"/>
    <property type="match status" value="1"/>
</dbReference>
<dbReference type="InterPro" id="IPR004808">
    <property type="entry name" value="AP_endonuc_1"/>
</dbReference>
<proteinExistence type="inferred from homology"/>
<dbReference type="RefSeq" id="XP_012187926.1">
    <property type="nucleotide sequence ID" value="XM_012332536.1"/>
</dbReference>
<feature type="binding site" evidence="5">
    <location>
        <position position="31"/>
    </location>
    <ligand>
        <name>Mg(2+)</name>
        <dbReference type="ChEBI" id="CHEBI:18420"/>
        <label>1</label>
    </ligand>
</feature>
<sequence length="147" mass="16624">MATKQAWNAAFARYLAELDALKPVIWCGDLNVVQDERDLAAASKKWNKSPGYTAIECDAHRELLQGVATPTSKPLVDVWRQKHPDAIGHYTFYGWRGFCRTKGIGWRLDSFILSERIATKALECEIRHECYGASDHVPIYCDIQGPL</sequence>
<feature type="domain" description="Endonuclease/exonuclease/phosphatase" evidence="8">
    <location>
        <begin position="4"/>
        <end position="136"/>
    </location>
</feature>
<dbReference type="PROSITE" id="PS51435">
    <property type="entry name" value="AP_NUCLEASE_F1_4"/>
    <property type="match status" value="1"/>
</dbReference>
<dbReference type="GeneID" id="24107205"/>
<keyword evidence="7" id="KW-0234">DNA repair</keyword>
<keyword evidence="2 5" id="KW-0479">Metal-binding</keyword>
<feature type="binding site" evidence="5">
    <location>
        <position position="135"/>
    </location>
    <ligand>
        <name>Mg(2+)</name>
        <dbReference type="ChEBI" id="CHEBI:18420"/>
        <label>1</label>
    </ligand>
</feature>
<dbReference type="AlphaFoldDB" id="R9NZX5"/>
<dbReference type="GO" id="GO:0005634">
    <property type="term" value="C:nucleus"/>
    <property type="evidence" value="ECO:0007669"/>
    <property type="project" value="TreeGrafter"/>
</dbReference>
<dbReference type="Gene3D" id="3.60.10.10">
    <property type="entry name" value="Endonuclease/exonuclease/phosphatase"/>
    <property type="match status" value="1"/>
</dbReference>
<accession>R9NZX5</accession>
<comment type="similarity">
    <text evidence="1 7">Belongs to the DNA repair enzymes AP/ExoA family.</text>
</comment>
<dbReference type="Pfam" id="PF03372">
    <property type="entry name" value="Exo_endo_phos"/>
    <property type="match status" value="1"/>
</dbReference>
<feature type="site" description="Interaction with DNA substrate" evidence="6">
    <location>
        <position position="136"/>
    </location>
</feature>
<dbReference type="STRING" id="1305764.R9NZX5"/>
<keyword evidence="4 5" id="KW-0460">Magnesium</keyword>